<sequence length="99" mass="11089">MDQPFTAAPSYVNIKTSNYGMDINVIQSPNADRNRTRKNCQKIQSNVKAEVAVALCTQETVYKKPLPPEAAQQSMKLESLLSNTIKKGTPRENFQPTNF</sequence>
<keyword evidence="2" id="KW-1185">Reference proteome</keyword>
<accession>A0A1D1VHM3</accession>
<reference evidence="1 2" key="1">
    <citation type="journal article" date="2016" name="Nat. Commun.">
        <title>Extremotolerant tardigrade genome and improved radiotolerance of human cultured cells by tardigrade-unique protein.</title>
        <authorList>
            <person name="Hashimoto T."/>
            <person name="Horikawa D.D."/>
            <person name="Saito Y."/>
            <person name="Kuwahara H."/>
            <person name="Kozuka-Hata H."/>
            <person name="Shin-I T."/>
            <person name="Minakuchi Y."/>
            <person name="Ohishi K."/>
            <person name="Motoyama A."/>
            <person name="Aizu T."/>
            <person name="Enomoto A."/>
            <person name="Kondo K."/>
            <person name="Tanaka S."/>
            <person name="Hara Y."/>
            <person name="Koshikawa S."/>
            <person name="Sagara H."/>
            <person name="Miura T."/>
            <person name="Yokobori S."/>
            <person name="Miyagawa K."/>
            <person name="Suzuki Y."/>
            <person name="Kubo T."/>
            <person name="Oyama M."/>
            <person name="Kohara Y."/>
            <person name="Fujiyama A."/>
            <person name="Arakawa K."/>
            <person name="Katayama T."/>
            <person name="Toyoda A."/>
            <person name="Kunieda T."/>
        </authorList>
    </citation>
    <scope>NUCLEOTIDE SEQUENCE [LARGE SCALE GENOMIC DNA]</scope>
    <source>
        <strain evidence="1 2">YOKOZUNA-1</strain>
    </source>
</reference>
<organism evidence="1 2">
    <name type="scientific">Ramazzottius varieornatus</name>
    <name type="common">Water bear</name>
    <name type="synonym">Tardigrade</name>
    <dbReference type="NCBI Taxonomy" id="947166"/>
    <lineage>
        <taxon>Eukaryota</taxon>
        <taxon>Metazoa</taxon>
        <taxon>Ecdysozoa</taxon>
        <taxon>Tardigrada</taxon>
        <taxon>Eutardigrada</taxon>
        <taxon>Parachela</taxon>
        <taxon>Hypsibioidea</taxon>
        <taxon>Ramazzottiidae</taxon>
        <taxon>Ramazzottius</taxon>
    </lineage>
</organism>
<protein>
    <submittedName>
        <fullName evidence="1">Uncharacterized protein</fullName>
    </submittedName>
</protein>
<dbReference type="Proteomes" id="UP000186922">
    <property type="component" value="Unassembled WGS sequence"/>
</dbReference>
<gene>
    <name evidence="1" type="primary">RvY_10277-1</name>
    <name evidence="1" type="synonym">RvY_10277.1</name>
    <name evidence="1" type="ORF">RvY_10277</name>
</gene>
<proteinExistence type="predicted"/>
<comment type="caution">
    <text evidence="1">The sequence shown here is derived from an EMBL/GenBank/DDBJ whole genome shotgun (WGS) entry which is preliminary data.</text>
</comment>
<name>A0A1D1VHM3_RAMVA</name>
<evidence type="ECO:0000313" key="2">
    <source>
        <dbReference type="Proteomes" id="UP000186922"/>
    </source>
</evidence>
<evidence type="ECO:0000313" key="1">
    <source>
        <dbReference type="EMBL" id="GAU99247.1"/>
    </source>
</evidence>
<dbReference type="EMBL" id="BDGG01000005">
    <property type="protein sequence ID" value="GAU99247.1"/>
    <property type="molecule type" value="Genomic_DNA"/>
</dbReference>
<dbReference type="AlphaFoldDB" id="A0A1D1VHM3"/>